<protein>
    <recommendedName>
        <fullName evidence="4">Peptidyl-prolyl cis-trans isomerase</fullName>
        <ecNumber evidence="4">5.2.1.8</ecNumber>
    </recommendedName>
</protein>
<evidence type="ECO:0000313" key="6">
    <source>
        <dbReference type="EMBL" id="MET3731915.1"/>
    </source>
</evidence>
<organism evidence="6 7">
    <name type="scientific">Moheibacter stercoris</name>
    <dbReference type="NCBI Taxonomy" id="1628251"/>
    <lineage>
        <taxon>Bacteria</taxon>
        <taxon>Pseudomonadati</taxon>
        <taxon>Bacteroidota</taxon>
        <taxon>Flavobacteriia</taxon>
        <taxon>Flavobacteriales</taxon>
        <taxon>Weeksellaceae</taxon>
        <taxon>Moheibacter</taxon>
    </lineage>
</organism>
<dbReference type="PROSITE" id="PS51257">
    <property type="entry name" value="PROKAR_LIPOPROTEIN"/>
    <property type="match status" value="1"/>
</dbReference>
<dbReference type="EMBL" id="JBEPMO010000007">
    <property type="protein sequence ID" value="MET3731915.1"/>
    <property type="molecule type" value="Genomic_DNA"/>
</dbReference>
<comment type="similarity">
    <text evidence="4">Belongs to the FKBP-type PPIase family.</text>
</comment>
<accession>A0ABV2LTN4</accession>
<sequence length="178" mass="20329">MRKLAIIFVLLSTIACKNKVIQKPVNYEDDREKFMQFSQDRNKQILAEDNELIANYIDSIGQKFVRTQYGFWISNSGIATETMAKTGDVVKYDYEVSNFSNEIIYSEEELGTQTIMMGRSDLPRGIQVALQMIEKGDSATVLLPSFLAYGGYGDRNKIKGNEPLIFKIHIQTIEKQPR</sequence>
<evidence type="ECO:0000313" key="7">
    <source>
        <dbReference type="Proteomes" id="UP001549146"/>
    </source>
</evidence>
<dbReference type="Pfam" id="PF00254">
    <property type="entry name" value="FKBP_C"/>
    <property type="match status" value="1"/>
</dbReference>
<dbReference type="EC" id="5.2.1.8" evidence="4"/>
<dbReference type="SUPFAM" id="SSF54534">
    <property type="entry name" value="FKBP-like"/>
    <property type="match status" value="1"/>
</dbReference>
<dbReference type="InterPro" id="IPR046357">
    <property type="entry name" value="PPIase_dom_sf"/>
</dbReference>
<keyword evidence="3 4" id="KW-0413">Isomerase</keyword>
<evidence type="ECO:0000256" key="2">
    <source>
        <dbReference type="ARBA" id="ARBA00023110"/>
    </source>
</evidence>
<evidence type="ECO:0000259" key="5">
    <source>
        <dbReference type="PROSITE" id="PS50059"/>
    </source>
</evidence>
<dbReference type="RefSeq" id="WP_354508629.1">
    <property type="nucleotide sequence ID" value="NZ_JBEPMO010000007.1"/>
</dbReference>
<dbReference type="Proteomes" id="UP001549146">
    <property type="component" value="Unassembled WGS sequence"/>
</dbReference>
<keyword evidence="7" id="KW-1185">Reference proteome</keyword>
<proteinExistence type="inferred from homology"/>
<evidence type="ECO:0000256" key="3">
    <source>
        <dbReference type="PROSITE-ProRule" id="PRU00277"/>
    </source>
</evidence>
<keyword evidence="2 3" id="KW-0697">Rotamase</keyword>
<dbReference type="PROSITE" id="PS50059">
    <property type="entry name" value="FKBP_PPIASE"/>
    <property type="match status" value="1"/>
</dbReference>
<name>A0ABV2LTN4_9FLAO</name>
<comment type="caution">
    <text evidence="6">The sequence shown here is derived from an EMBL/GenBank/DDBJ whole genome shotgun (WGS) entry which is preliminary data.</text>
</comment>
<dbReference type="Gene3D" id="3.10.50.40">
    <property type="match status" value="1"/>
</dbReference>
<evidence type="ECO:0000256" key="1">
    <source>
        <dbReference type="ARBA" id="ARBA00000971"/>
    </source>
</evidence>
<comment type="catalytic activity">
    <reaction evidence="1 3 4">
        <text>[protein]-peptidylproline (omega=180) = [protein]-peptidylproline (omega=0)</text>
        <dbReference type="Rhea" id="RHEA:16237"/>
        <dbReference type="Rhea" id="RHEA-COMP:10747"/>
        <dbReference type="Rhea" id="RHEA-COMP:10748"/>
        <dbReference type="ChEBI" id="CHEBI:83833"/>
        <dbReference type="ChEBI" id="CHEBI:83834"/>
        <dbReference type="EC" id="5.2.1.8"/>
    </reaction>
</comment>
<dbReference type="InterPro" id="IPR001179">
    <property type="entry name" value="PPIase_FKBP_dom"/>
</dbReference>
<evidence type="ECO:0000256" key="4">
    <source>
        <dbReference type="RuleBase" id="RU003915"/>
    </source>
</evidence>
<gene>
    <name evidence="6" type="ORF">ABID46_001497</name>
</gene>
<feature type="domain" description="PPIase FKBP-type" evidence="5">
    <location>
        <begin position="87"/>
        <end position="174"/>
    </location>
</feature>
<reference evidence="6 7" key="1">
    <citation type="submission" date="2024-06" db="EMBL/GenBank/DDBJ databases">
        <title>Genomic Encyclopedia of Type Strains, Phase IV (KMG-IV): sequencing the most valuable type-strain genomes for metagenomic binning, comparative biology and taxonomic classification.</title>
        <authorList>
            <person name="Goeker M."/>
        </authorList>
    </citation>
    <scope>NUCLEOTIDE SEQUENCE [LARGE SCALE GENOMIC DNA]</scope>
    <source>
        <strain evidence="6 7">DSM 29388</strain>
    </source>
</reference>